<dbReference type="EMBL" id="OOIL02001989">
    <property type="protein sequence ID" value="VFQ79610.1"/>
    <property type="molecule type" value="Genomic_DNA"/>
</dbReference>
<dbReference type="InterPro" id="IPR054722">
    <property type="entry name" value="PolX-like_BBD"/>
</dbReference>
<dbReference type="SUPFAM" id="SSF57756">
    <property type="entry name" value="Retrovirus zinc finger-like domains"/>
    <property type="match status" value="2"/>
</dbReference>
<dbReference type="Pfam" id="PF00098">
    <property type="entry name" value="zf-CCHC"/>
    <property type="match status" value="2"/>
</dbReference>
<dbReference type="OrthoDB" id="1749249at2759"/>
<evidence type="ECO:0000256" key="1">
    <source>
        <dbReference type="ARBA" id="ARBA00005234"/>
    </source>
</evidence>
<dbReference type="PROSITE" id="PS50600">
    <property type="entry name" value="ULP_PROTEASE"/>
    <property type="match status" value="1"/>
</dbReference>
<feature type="compositionally biased region" description="Polar residues" evidence="6">
    <location>
        <begin position="2642"/>
        <end position="2651"/>
    </location>
</feature>
<dbReference type="GO" id="GO:0008270">
    <property type="term" value="F:zinc ion binding"/>
    <property type="evidence" value="ECO:0007669"/>
    <property type="project" value="UniProtKB-KW"/>
</dbReference>
<evidence type="ECO:0000259" key="7">
    <source>
        <dbReference type="PROSITE" id="PS50158"/>
    </source>
</evidence>
<dbReference type="SUPFAM" id="SSF54001">
    <property type="entry name" value="Cysteine proteinases"/>
    <property type="match status" value="1"/>
</dbReference>
<accession>A0A484LSR7</accession>
<dbReference type="InterPro" id="IPR039537">
    <property type="entry name" value="Retrotran_Ty1/copia-like"/>
</dbReference>
<keyword evidence="11" id="KW-1185">Reference proteome</keyword>
<keyword evidence="4" id="KW-0863">Zinc-finger</keyword>
<feature type="domain" description="Ubiquitin-like protease family profile" evidence="8">
    <location>
        <begin position="3461"/>
        <end position="3672"/>
    </location>
</feature>
<evidence type="ECO:0000256" key="6">
    <source>
        <dbReference type="SAM" id="MobiDB-lite"/>
    </source>
</evidence>
<feature type="compositionally biased region" description="Basic and acidic residues" evidence="6">
    <location>
        <begin position="513"/>
        <end position="525"/>
    </location>
</feature>
<dbReference type="InterPro" id="IPR001584">
    <property type="entry name" value="Integrase_cat-core"/>
</dbReference>
<feature type="region of interest" description="Disordered" evidence="6">
    <location>
        <begin position="481"/>
        <end position="563"/>
    </location>
</feature>
<dbReference type="Gene3D" id="3.30.420.10">
    <property type="entry name" value="Ribonuclease H-like superfamily/Ribonuclease H"/>
    <property type="match status" value="1"/>
</dbReference>
<organism evidence="10 11">
    <name type="scientific">Cuscuta campestris</name>
    <dbReference type="NCBI Taxonomy" id="132261"/>
    <lineage>
        <taxon>Eukaryota</taxon>
        <taxon>Viridiplantae</taxon>
        <taxon>Streptophyta</taxon>
        <taxon>Embryophyta</taxon>
        <taxon>Tracheophyta</taxon>
        <taxon>Spermatophyta</taxon>
        <taxon>Magnoliopsida</taxon>
        <taxon>eudicotyledons</taxon>
        <taxon>Gunneridae</taxon>
        <taxon>Pentapetalae</taxon>
        <taxon>asterids</taxon>
        <taxon>lamiids</taxon>
        <taxon>Solanales</taxon>
        <taxon>Convolvulaceae</taxon>
        <taxon>Cuscuteae</taxon>
        <taxon>Cuscuta</taxon>
        <taxon>Cuscuta subgen. Grammica</taxon>
        <taxon>Cuscuta sect. Cleistogrammica</taxon>
    </lineage>
</organism>
<dbReference type="InterPro" id="IPR003653">
    <property type="entry name" value="Peptidase_C48_C"/>
</dbReference>
<dbReference type="SUPFAM" id="SSF53098">
    <property type="entry name" value="Ribonuclease H-like"/>
    <property type="match status" value="1"/>
</dbReference>
<feature type="compositionally biased region" description="Low complexity" evidence="6">
    <location>
        <begin position="2657"/>
        <end position="2670"/>
    </location>
</feature>
<dbReference type="Pfam" id="PF13976">
    <property type="entry name" value="gag_pre-integrs"/>
    <property type="match status" value="2"/>
</dbReference>
<dbReference type="PANTHER" id="PTHR42648">
    <property type="entry name" value="TRANSPOSASE, PUTATIVE-RELATED"/>
    <property type="match status" value="1"/>
</dbReference>
<feature type="region of interest" description="Disordered" evidence="6">
    <location>
        <begin position="956"/>
        <end position="1006"/>
    </location>
</feature>
<dbReference type="InterPro" id="IPR038765">
    <property type="entry name" value="Papain-like_cys_pep_sf"/>
</dbReference>
<feature type="region of interest" description="Disordered" evidence="6">
    <location>
        <begin position="2020"/>
        <end position="2051"/>
    </location>
</feature>
<feature type="compositionally biased region" description="Polar residues" evidence="6">
    <location>
        <begin position="1454"/>
        <end position="1464"/>
    </location>
</feature>
<feature type="compositionally biased region" description="Polar residues" evidence="6">
    <location>
        <begin position="973"/>
        <end position="996"/>
    </location>
</feature>
<evidence type="ECO:0008006" key="12">
    <source>
        <dbReference type="Google" id="ProtNLM"/>
    </source>
</evidence>
<dbReference type="Gene3D" id="3.40.395.10">
    <property type="entry name" value="Adenoviral Proteinase, Chain A"/>
    <property type="match status" value="1"/>
</dbReference>
<dbReference type="PANTHER" id="PTHR42648:SF21">
    <property type="entry name" value="CYSTEINE-RICH RLK (RECEPTOR-LIKE PROTEIN KINASE) 8"/>
    <property type="match status" value="1"/>
</dbReference>
<dbReference type="InterPro" id="IPR025724">
    <property type="entry name" value="GAG-pre-integrase_dom"/>
</dbReference>
<feature type="compositionally biased region" description="Basic and acidic residues" evidence="6">
    <location>
        <begin position="2300"/>
        <end position="2312"/>
    </location>
</feature>
<dbReference type="Pfam" id="PF14223">
    <property type="entry name" value="Retrotran_gag_2"/>
    <property type="match status" value="2"/>
</dbReference>
<dbReference type="Pfam" id="PF02902">
    <property type="entry name" value="Peptidase_C48"/>
    <property type="match status" value="1"/>
</dbReference>
<keyword evidence="2" id="KW-0645">Protease</keyword>
<feature type="region of interest" description="Disordered" evidence="6">
    <location>
        <begin position="2605"/>
        <end position="2671"/>
    </location>
</feature>
<feature type="domain" description="CCHC-type" evidence="7">
    <location>
        <begin position="2097"/>
        <end position="2111"/>
    </location>
</feature>
<name>A0A484LSR7_9ASTE</name>
<dbReference type="GO" id="GO:0006508">
    <property type="term" value="P:proteolysis"/>
    <property type="evidence" value="ECO:0007669"/>
    <property type="project" value="UniProtKB-KW"/>
</dbReference>
<evidence type="ECO:0000259" key="9">
    <source>
        <dbReference type="PROSITE" id="PS50994"/>
    </source>
</evidence>
<dbReference type="PROSITE" id="PS50994">
    <property type="entry name" value="INTEGRASE"/>
    <property type="match status" value="1"/>
</dbReference>
<dbReference type="InterPro" id="IPR012337">
    <property type="entry name" value="RNaseH-like_sf"/>
</dbReference>
<evidence type="ECO:0000313" key="11">
    <source>
        <dbReference type="Proteomes" id="UP000595140"/>
    </source>
</evidence>
<evidence type="ECO:0000256" key="2">
    <source>
        <dbReference type="ARBA" id="ARBA00022670"/>
    </source>
</evidence>
<dbReference type="Gene3D" id="4.10.60.10">
    <property type="entry name" value="Zinc finger, CCHC-type"/>
    <property type="match status" value="2"/>
</dbReference>
<feature type="domain" description="Integrase catalytic" evidence="9">
    <location>
        <begin position="844"/>
        <end position="942"/>
    </location>
</feature>
<keyword evidence="5" id="KW-0175">Coiled coil</keyword>
<keyword evidence="4" id="KW-0862">Zinc</keyword>
<feature type="coiled-coil region" evidence="5">
    <location>
        <begin position="398"/>
        <end position="467"/>
    </location>
</feature>
<dbReference type="InterPro" id="IPR036397">
    <property type="entry name" value="RNaseH_sf"/>
</dbReference>
<feature type="region of interest" description="Disordered" evidence="6">
    <location>
        <begin position="2803"/>
        <end position="2828"/>
    </location>
</feature>
<dbReference type="GO" id="GO:0008234">
    <property type="term" value="F:cysteine-type peptidase activity"/>
    <property type="evidence" value="ECO:0007669"/>
    <property type="project" value="InterPro"/>
</dbReference>
<dbReference type="PROSITE" id="PS50158">
    <property type="entry name" value="ZF_CCHC"/>
    <property type="match status" value="2"/>
</dbReference>
<evidence type="ECO:0000313" key="10">
    <source>
        <dbReference type="EMBL" id="VFQ79610.1"/>
    </source>
</evidence>
<sequence>MVNNMDHGLPKFSLLGYDDWKIMMEAHLYALHDCMWMVLEDGPLKIQMENPERNPEAPDVVLYIPKPKEKWDDRDCKKHNLDNVAKAAIFKTLDPITFSKIKHLKTAMEIWQGLGKLCEGSEDLRKQKIEVLLEKFKSFKMLPGESFDMLDERFHKILNDLASLNHVLSPKEKNVRLLRSLPTEWYTKATAMEEGRNLENYTVQGLLDELRTYEHELKKKKEEQVTPFPTALMTTPRVPSKNYDEEFAMMVKQFRKFKKFFKKVDSIRRPSKRKPQVSDSPPESYLCYNCRKPGHWKSACPYPKVEKYGERERNEKKKKAMVAAESDKSSSSSSDEEALVCMERRVEKSNHEDRWTMSEDDTLCLMAKDDANQEVTSQTSCSSSYESIPTSENLFDQFKKMMEDFEEINRKHSSLTEENKLLSEENLKLTEGRKSQLDEIPQLKTENESLSERVKSLNKELGILKSKEAVDKLLETTKHKGREGLGFDPSSSKKKGRTTFIPPKPTAKPNKQKGKEKEKPTEVPKKVVPPKNYRKLDRPQRGNNFRRKPTNPHYTRGYTHYGVDRSFPRNSEWRTMPRYSHSPPQKLIVPPKYAYNRHRSHYAQPRQNYRSYQPRFARRKQEIAPPARRKFYADNYDYNPNKFRAARKIPCNFKLDEAAKYPGVWYLDNGCSRHMTGDVSLLSNLIPYDGPRVTFGGSNDFGLTKGLGNLVYKGLTIQALSYVEGLNYNLLSISQFCDKGYSLEFCKGMASLKNISTNEVILTGKRIRNIYEVMWDNVKEACLISKSDTNLWLWHKRLSHLNFKTLNKLSKEGLVEGLPKDVFRKESICDACQKGKQVKSTFKAKPAPSTTRILSLIHIDLFGPVTPISLSGKKYVLVVVDDYSRYTWTIFLNSKKETQGKLTNCMKLIQNQASQTIQKIRSDKGTEFLNEIIIHYYKDEEVNEGDRMKPTEFIPFRSLPLKTSQRNPDSDSAKPTVNFGQPSNIPDHSKGDNSGNGDPVPIHPETPTTSVLQLEAELDQLVNPNQHNLRWLRDPPPQQIIGDIQSGKLEAKCSSPAFYQSYLGMIAAQELSEFLHMEIHLKYAEEVLEFYRNGEVKTVHSKKDPQRTIQVIKSIVGGTKVKLSEKKLGEKLHLPNSGAEIGRFPHLGKPNQKYLCQGLYIGHILESMGAASKGKKYGARYWLYYLSSKGENRAGASATAEESSSDNVPLINLTKSAKRKQVVSPSLSVEAPQNLAPMNLEEEEEVSIQGELQRKKKRKITSPSTSGNVNPHELKEKEPAEETSAHNQSPQQLEEEAHQVHSLPTPSPQPQTDDADNQFWQLYYDWRAWKVGNSAEQLLGWDQQLKNEKIIKKCLGLPVNHSCEQILDDAWVWQRNYEDLHLEHLATTPVSEFEVDDEDPAVYRPVFSKATEDQVVLTSEAQADLEATAEDFQIFPETSSAFETVLPEAVQEKAVSTPQEQNQEASDEELHQHLQSQVLEILITACEISNQPELEIPEKLGEILEQSTFPETTEVQEEQAVEAQRNSTEAEKEDQMAELEASKTPVAVFEKQNEAEDSLSRDISNFIFDEAEGESERTLRIADEEDAQSLPMQLFQRTSSSHQVTNFHFHTSSIPTLPDEVPEIWTKKVQGLIESALASQHASFRQEIEQMEVSYLQLKEVNKIKEQIANVTVSLQKQMSLLQMDIISALAVSSANQVVTKDYLKVIIDNQKEAFKLFRLLNTNSGNRKMEVILQQHSPSLIPELPIAVKEGEVSYIPSHLNMTDLILDAQRSNPKNSTQHLSSSGLDGTEAVGTIVAHFSNDNQTEERRNNIRRIKELCGNMQGIRDCQIFKAQEALKDFFIKPRGNDLEIGYLDRKCQRQRLKKHNLDNVAKAAIFKTLDPITFSKIKHLKTAMEIWQGLGKLCEGSEDLRKQKIEVLLEKFKSFKMLPEESFDMLDERFHKILNDLASLNHVLSPKEKNVRLLRSLPTEWYTKATAMEEGRNLENYTVQGLLDELRTYEHKLKKKKEEQVTPFPTALMTTPRVPTSEGTCPRSCDTPSSSQPSSSKMENYDEEFSMMVKQFRKFKNFFKKADSVRRPSKGKPQVSDSPPESYLCYNCRKPGHWKSACPYPKVEKYGERERNEKKKKAMVAAESDESSNSSSDEEALVCMERRVEKSNHEDRWTMSEDDTLCLMAKDDADQEFKKMMVDFEEINLKHSSLTEENKLLSEENLMLTEGRKSQLHEITELKTANESLSEKVKSLNKELGILKSKEAVDKLLETTNNKGRKGLGFDPSSSKRKGKTTFIPPKPTAKPNKQKGKEKEKPTEVPKKDMASLNNISTNEVILTGKRIRNIYEVMWDNVKEACLISKGDTNLLWLWHKRLSHLNFKTLNKLSKEGLVEGLPKTAFRKESICDACQKGKQKKLGEKLHLPNSGAEIGKLPVKNLDWNVIGIFGQIPSGPAKKADLNNDYKLVLELVIACLECGSGGHADDITQERAFIINALITKTKVNWDAHFFNSISKHLGKPNQNYLCQGLYIGHILESMGAASKGKKYGERYWLYYLSSKGENRASASATAEESSSDNVLLIHMAKTAKRKQVVSPSPSIEAPQNLALACLEEEEEVSDHGELQRKKKRKINSPSTSGNVNPDELKEKEPAEETYTQNRSPQQLEEEIPQVQSLPTSSSQPQTNDAENKFWQLYYHWKAWKVGNSAEQLLDWDQQLKNEKIIKQCLGIPVTHNCEQILDDFWVWQRDSEDLHMEYLATTPFSDYEADDEDTAVFKPVFAKATEDQVVFTSEAQSVLEAAAEGFQTLPETSHASEMALTEDVQEKTTSPPQEQNQEEEAEEEEFQQLVQSQVLEILTTPCEISNQTQPEIPEKSTEIPEKSAIPKTIEQAVEVQRHSEEAEKETQMAEVEDYQTPAAIVEEHNEAENSDSLSRYISDFALDEAEGISERTLKVTDEEDEQDDAESLPLQLFQRTPSSHQEQIASVTVSLQKQMSLLQMDIRSALAVASANQVVIKDYLKVIIDNQKEAYKLFRLLGANSGNRKMEVILQQHSPSPIPQFPIAVNEGVASYIPSHLNMTNLILGAQQRNPESSAQHLSSSGLDGTEFIGAVADHFSNDAQAEERRENLRRIKELCGNMQGISETLYFTTLGPPDGTLSFWTWGMFQSICGQGHSNTSCSHTHQWRAQQLHDNVTPVPPVPTPVAVPHLDNASPVLVVPTPVAVPPSTAPTSALATSAPIPIHSPQGPEAVNNMALILWKSLPIDESKVSPLLLQEEEYDSDDSDSMGRTSHRCLAWFWKLVWLRDCLPIDGKIFPSLDGWLAKNPMVPLVSCESVVGQDVDEEKGNVIEDGAEVELECGNPTMPNDVEEPMRVEAVVGGSAGLNKGRMGQRDHEGTQRVSIGDDDFDRIFTSSNVASGEQGVRGVHDSIVAFTTGSYSNSACVEIERPKRVHKNPERYTPSKVEQNKKKRKIEQMEHAREHLKCDRGAVCYGPFSEDPKEMPADEEIEKHVEIAMYFLEVKGRQYNLLQTYTTTSPYFLQGLNNHQEMVNVGRAKKEDVINNLNLTSKVKGLAREYARPWSECDFVYMPLNTSDHWVLLVLEVEGRTIRVYDSKGRKGKICKALNSYVQCITELLPVLLDMLNVYDEHSDGPMGKRKFCTEAVDGCPQQNDGCNCGMFMLKFAEYLMMYRDIGEVHSRDMEAYRIKMTTELMVYSKERREKAKEK</sequence>
<dbReference type="GO" id="GO:0003676">
    <property type="term" value="F:nucleic acid binding"/>
    <property type="evidence" value="ECO:0007669"/>
    <property type="project" value="InterPro"/>
</dbReference>
<evidence type="ECO:0000256" key="5">
    <source>
        <dbReference type="SAM" id="Coils"/>
    </source>
</evidence>
<feature type="region of interest" description="Disordered" evidence="6">
    <location>
        <begin position="1217"/>
        <end position="1315"/>
    </location>
</feature>
<feature type="compositionally biased region" description="Basic and acidic residues" evidence="6">
    <location>
        <begin position="1272"/>
        <end position="1284"/>
    </location>
</feature>
<feature type="region of interest" description="Disordered" evidence="6">
    <location>
        <begin position="1511"/>
        <end position="1531"/>
    </location>
</feature>
<comment type="similarity">
    <text evidence="1">Belongs to the peptidase C48 family.</text>
</comment>
<feature type="region of interest" description="Disordered" evidence="6">
    <location>
        <begin position="310"/>
        <end position="338"/>
    </location>
</feature>
<gene>
    <name evidence="10" type="ORF">CCAM_LOCUS21386</name>
</gene>
<feature type="region of interest" description="Disordered" evidence="6">
    <location>
        <begin position="2120"/>
        <end position="2148"/>
    </location>
</feature>
<keyword evidence="4" id="KW-0479">Metal-binding</keyword>
<evidence type="ECO:0000256" key="3">
    <source>
        <dbReference type="ARBA" id="ARBA00022801"/>
    </source>
</evidence>
<feature type="coiled-coil region" evidence="5">
    <location>
        <begin position="2192"/>
        <end position="2254"/>
    </location>
</feature>
<feature type="region of interest" description="Disordered" evidence="6">
    <location>
        <begin position="1451"/>
        <end position="1470"/>
    </location>
</feature>
<dbReference type="InterPro" id="IPR001878">
    <property type="entry name" value="Znf_CCHC"/>
</dbReference>
<reference evidence="10 11" key="1">
    <citation type="submission" date="2018-04" db="EMBL/GenBank/DDBJ databases">
        <authorList>
            <person name="Vogel A."/>
        </authorList>
    </citation>
    <scope>NUCLEOTIDE SEQUENCE [LARGE SCALE GENOMIC DNA]</scope>
</reference>
<dbReference type="Pfam" id="PF00665">
    <property type="entry name" value="rve"/>
    <property type="match status" value="1"/>
</dbReference>
<proteinExistence type="inferred from homology"/>
<keyword evidence="3" id="KW-0378">Hydrolase</keyword>
<feature type="region of interest" description="Disordered" evidence="6">
    <location>
        <begin position="2266"/>
        <end position="2312"/>
    </location>
</feature>
<dbReference type="SMART" id="SM00343">
    <property type="entry name" value="ZnF_C2HC"/>
    <property type="match status" value="2"/>
</dbReference>
<evidence type="ECO:0000256" key="4">
    <source>
        <dbReference type="PROSITE-ProRule" id="PRU00047"/>
    </source>
</evidence>
<evidence type="ECO:0000259" key="8">
    <source>
        <dbReference type="PROSITE" id="PS50600"/>
    </source>
</evidence>
<protein>
    <recommendedName>
        <fullName evidence="12">Integrase catalytic domain-containing protein</fullName>
    </recommendedName>
</protein>
<dbReference type="Proteomes" id="UP000595140">
    <property type="component" value="Unassembled WGS sequence"/>
</dbReference>
<dbReference type="InterPro" id="IPR036875">
    <property type="entry name" value="Znf_CCHC_sf"/>
</dbReference>
<dbReference type="GO" id="GO:0015074">
    <property type="term" value="P:DNA integration"/>
    <property type="evidence" value="ECO:0007669"/>
    <property type="project" value="InterPro"/>
</dbReference>
<feature type="domain" description="CCHC-type" evidence="7">
    <location>
        <begin position="287"/>
        <end position="301"/>
    </location>
</feature>
<dbReference type="Pfam" id="PF22936">
    <property type="entry name" value="Pol_BBD"/>
    <property type="match status" value="1"/>
</dbReference>